<evidence type="ECO:0000256" key="3">
    <source>
        <dbReference type="ARBA" id="ARBA00022448"/>
    </source>
</evidence>
<keyword evidence="4 8" id="KW-0812">Transmembrane</keyword>
<accession>A0AAV0W0J4</accession>
<dbReference type="SUPFAM" id="SSF103473">
    <property type="entry name" value="MFS general substrate transporter"/>
    <property type="match status" value="1"/>
</dbReference>
<keyword evidence="3" id="KW-0813">Transport</keyword>
<dbReference type="EMBL" id="CARXXK010000001">
    <property type="protein sequence ID" value="CAI6348688.1"/>
    <property type="molecule type" value="Genomic_DNA"/>
</dbReference>
<dbReference type="InterPro" id="IPR036259">
    <property type="entry name" value="MFS_trans_sf"/>
</dbReference>
<sequence length="377" mass="39842">MLVIGIVLNALSTIAFGYLTYIDERNIFLLLSLCLRVLESLGATGAMVAAFSLTAVSFPESVASTFSALEVCYGIGYIVGPTLGALLFEVGGFSLPFVVMGFITLGTSFLVCILMKQDVPSPNKAKTKVTHLMRVPTVLVNSIATLITATAMGYYSATLEPHIRGFGLSSVEVGFMFIISGGTYALIVPVVGYVYDTGLNPKKIMIIGTILTVVSFSMVGPAPFMPIEKSMLWVVIGLVIQGIALGMICVPTFVDSMTAAFQSGFPNDIHTYGLFSGIWTSSFALGAFLGPSIAGVLYDMVGFENGTYFEISLHVVLGVMLTFFVCLEQRPSDKSVVNGISDSTVGFTGHADAVDPTSAAPVPGAAMRSPIYTIDGP</sequence>
<dbReference type="InterPro" id="IPR001958">
    <property type="entry name" value="Tet-R_TetA/multi-R_MdtG-like"/>
</dbReference>
<feature type="transmembrane region" description="Helical" evidence="8">
    <location>
        <begin position="94"/>
        <end position="114"/>
    </location>
</feature>
<gene>
    <name evidence="10" type="ORF">MEUPH1_LOCUS5342</name>
</gene>
<feature type="transmembrane region" description="Helical" evidence="8">
    <location>
        <begin position="68"/>
        <end position="88"/>
    </location>
</feature>
<evidence type="ECO:0000313" key="10">
    <source>
        <dbReference type="EMBL" id="CAI6348688.1"/>
    </source>
</evidence>
<organism evidence="10 11">
    <name type="scientific">Macrosiphum euphorbiae</name>
    <name type="common">potato aphid</name>
    <dbReference type="NCBI Taxonomy" id="13131"/>
    <lineage>
        <taxon>Eukaryota</taxon>
        <taxon>Metazoa</taxon>
        <taxon>Ecdysozoa</taxon>
        <taxon>Arthropoda</taxon>
        <taxon>Hexapoda</taxon>
        <taxon>Insecta</taxon>
        <taxon>Pterygota</taxon>
        <taxon>Neoptera</taxon>
        <taxon>Paraneoptera</taxon>
        <taxon>Hemiptera</taxon>
        <taxon>Sternorrhyncha</taxon>
        <taxon>Aphidomorpha</taxon>
        <taxon>Aphidoidea</taxon>
        <taxon>Aphididae</taxon>
        <taxon>Macrosiphini</taxon>
        <taxon>Macrosiphum</taxon>
    </lineage>
</organism>
<proteinExistence type="inferred from homology"/>
<feature type="transmembrane region" description="Helical" evidence="8">
    <location>
        <begin position="204"/>
        <end position="225"/>
    </location>
</feature>
<evidence type="ECO:0000313" key="11">
    <source>
        <dbReference type="Proteomes" id="UP001160148"/>
    </source>
</evidence>
<name>A0AAV0W0J4_9HEMI</name>
<evidence type="ECO:0000256" key="6">
    <source>
        <dbReference type="ARBA" id="ARBA00022989"/>
    </source>
</evidence>
<feature type="transmembrane region" description="Helical" evidence="8">
    <location>
        <begin position="135"/>
        <end position="155"/>
    </location>
</feature>
<evidence type="ECO:0000256" key="1">
    <source>
        <dbReference type="ARBA" id="ARBA00004141"/>
    </source>
</evidence>
<evidence type="ECO:0000256" key="2">
    <source>
        <dbReference type="ARBA" id="ARBA00006829"/>
    </source>
</evidence>
<dbReference type="PANTHER" id="PTHR23506">
    <property type="entry name" value="GH10249P"/>
    <property type="match status" value="1"/>
</dbReference>
<feature type="transmembrane region" description="Helical" evidence="8">
    <location>
        <begin position="274"/>
        <end position="296"/>
    </location>
</feature>
<evidence type="ECO:0000256" key="7">
    <source>
        <dbReference type="ARBA" id="ARBA00023136"/>
    </source>
</evidence>
<dbReference type="AlphaFoldDB" id="A0AAV0W0J4"/>
<comment type="subcellular location">
    <subcellularLocation>
        <location evidence="1">Membrane</location>
        <topology evidence="1">Multi-pass membrane protein</topology>
    </subcellularLocation>
</comment>
<keyword evidence="11" id="KW-1185">Reference proteome</keyword>
<feature type="transmembrane region" description="Helical" evidence="8">
    <location>
        <begin position="231"/>
        <end position="254"/>
    </location>
</feature>
<dbReference type="GO" id="GO:0016020">
    <property type="term" value="C:membrane"/>
    <property type="evidence" value="ECO:0007669"/>
    <property type="project" value="UniProtKB-SubCell"/>
</dbReference>
<dbReference type="PROSITE" id="PS50850">
    <property type="entry name" value="MFS"/>
    <property type="match status" value="1"/>
</dbReference>
<dbReference type="Pfam" id="PF07690">
    <property type="entry name" value="MFS_1"/>
    <property type="match status" value="1"/>
</dbReference>
<comment type="caution">
    <text evidence="10">The sequence shown here is derived from an EMBL/GenBank/DDBJ whole genome shotgun (WGS) entry which is preliminary data.</text>
</comment>
<dbReference type="InterPro" id="IPR050930">
    <property type="entry name" value="MFS_Vesicular_Transporter"/>
</dbReference>
<dbReference type="PRINTS" id="PR01035">
    <property type="entry name" value="TCRTETA"/>
</dbReference>
<reference evidence="10 11" key="1">
    <citation type="submission" date="2023-01" db="EMBL/GenBank/DDBJ databases">
        <authorList>
            <person name="Whitehead M."/>
        </authorList>
    </citation>
    <scope>NUCLEOTIDE SEQUENCE [LARGE SCALE GENOMIC DNA]</scope>
</reference>
<feature type="domain" description="Major facilitator superfamily (MFS) profile" evidence="9">
    <location>
        <begin position="1"/>
        <end position="330"/>
    </location>
</feature>
<evidence type="ECO:0000256" key="4">
    <source>
        <dbReference type="ARBA" id="ARBA00022692"/>
    </source>
</evidence>
<dbReference type="InterPro" id="IPR020846">
    <property type="entry name" value="MFS_dom"/>
</dbReference>
<evidence type="ECO:0000256" key="8">
    <source>
        <dbReference type="SAM" id="Phobius"/>
    </source>
</evidence>
<feature type="transmembrane region" description="Helical" evidence="8">
    <location>
        <begin position="27"/>
        <end position="56"/>
    </location>
</feature>
<comment type="similarity">
    <text evidence="2">Belongs to the major facilitator superfamily. Vesicular transporter family.</text>
</comment>
<dbReference type="Gene3D" id="1.20.1250.20">
    <property type="entry name" value="MFS general substrate transporter like domains"/>
    <property type="match status" value="2"/>
</dbReference>
<dbReference type="GO" id="GO:0022857">
    <property type="term" value="F:transmembrane transporter activity"/>
    <property type="evidence" value="ECO:0007669"/>
    <property type="project" value="InterPro"/>
</dbReference>
<dbReference type="PANTHER" id="PTHR23506:SF26">
    <property type="entry name" value="MFS-TYPE TRANSPORTER SLC18B1"/>
    <property type="match status" value="1"/>
</dbReference>
<feature type="transmembrane region" description="Helical" evidence="8">
    <location>
        <begin position="175"/>
        <end position="195"/>
    </location>
</feature>
<keyword evidence="6 8" id="KW-1133">Transmembrane helix</keyword>
<feature type="transmembrane region" description="Helical" evidence="8">
    <location>
        <begin position="308"/>
        <end position="327"/>
    </location>
</feature>
<evidence type="ECO:0000256" key="5">
    <source>
        <dbReference type="ARBA" id="ARBA00022775"/>
    </source>
</evidence>
<evidence type="ECO:0000259" key="9">
    <source>
        <dbReference type="PROSITE" id="PS50850"/>
    </source>
</evidence>
<keyword evidence="5" id="KW-0532">Neurotransmitter transport</keyword>
<dbReference type="InterPro" id="IPR011701">
    <property type="entry name" value="MFS"/>
</dbReference>
<keyword evidence="7 8" id="KW-0472">Membrane</keyword>
<protein>
    <recommendedName>
        <fullName evidence="9">Major facilitator superfamily (MFS) profile domain-containing protein</fullName>
    </recommendedName>
</protein>
<dbReference type="Proteomes" id="UP001160148">
    <property type="component" value="Unassembled WGS sequence"/>
</dbReference>